<keyword evidence="1" id="KW-0472">Membrane</keyword>
<comment type="caution">
    <text evidence="2">The sequence shown here is derived from an EMBL/GenBank/DDBJ whole genome shotgun (WGS) entry which is preliminary data.</text>
</comment>
<reference evidence="3" key="1">
    <citation type="journal article" date="2019" name="Int. J. Syst. Evol. Microbiol.">
        <title>The Global Catalogue of Microorganisms (GCM) 10K type strain sequencing project: providing services to taxonomists for standard genome sequencing and annotation.</title>
        <authorList>
            <consortium name="The Broad Institute Genomics Platform"/>
            <consortium name="The Broad Institute Genome Sequencing Center for Infectious Disease"/>
            <person name="Wu L."/>
            <person name="Ma J."/>
        </authorList>
    </citation>
    <scope>NUCLEOTIDE SEQUENCE [LARGE SCALE GENOMIC DNA]</scope>
    <source>
        <strain evidence="3">CECT 7069</strain>
    </source>
</reference>
<organism evidence="2 3">
    <name type="scientific">Methylobacterium adhaesivum</name>
    <dbReference type="NCBI Taxonomy" id="333297"/>
    <lineage>
        <taxon>Bacteria</taxon>
        <taxon>Pseudomonadati</taxon>
        <taxon>Pseudomonadota</taxon>
        <taxon>Alphaproteobacteria</taxon>
        <taxon>Hyphomicrobiales</taxon>
        <taxon>Methylobacteriaceae</taxon>
        <taxon>Methylobacterium</taxon>
    </lineage>
</organism>
<dbReference type="InterPro" id="IPR005625">
    <property type="entry name" value="PepSY-ass_TM"/>
</dbReference>
<accession>A0ABT8BB60</accession>
<dbReference type="PANTHER" id="PTHR34219">
    <property type="entry name" value="IRON-REGULATED INNER MEMBRANE PROTEIN-RELATED"/>
    <property type="match status" value="1"/>
</dbReference>
<keyword evidence="1" id="KW-0812">Transmembrane</keyword>
<feature type="transmembrane region" description="Helical" evidence="1">
    <location>
        <begin position="187"/>
        <end position="215"/>
    </location>
</feature>
<dbReference type="Pfam" id="PF03929">
    <property type="entry name" value="PepSY_TM"/>
    <property type="match status" value="1"/>
</dbReference>
<sequence>MLRTILFRLHWGLGLTAGFVLALVGVTGALMTYEEAIGDWADRDRAFVAVQDVPRLGPQALVARVEAQHPGLTIDTLTLADDPERSPRVRFAPDAKAGARPPSAYLDPYDGRDLGPAHLEPAFATIRDLHRWLLLPGEGKGWGRSITGASALALLIFLGTGLYLRWPQIHSRRIWLKPNLRRPGRPRWWSLHTVAGTWLLPVYAAVALSGLWWSYDWYRDAATWVLTGEAPRAKPARPPRQSGSTEPPALDRAWAAFRAGDGRDASLAVVTLPRPDAGAIRIRYRIGDDTSRNEATFDRATGAQLSVARDADKTLGRRMADNMLEVHRGRFFGGLVALVFCVASLLMPLLAVSGLTLYVLRRRSARRRVRAIESGLGAAQGVNG</sequence>
<protein>
    <submittedName>
        <fullName evidence="2">PepSY-associated TM helix domain-containing protein</fullName>
    </submittedName>
</protein>
<dbReference type="Proteomes" id="UP001224644">
    <property type="component" value="Unassembled WGS sequence"/>
</dbReference>
<keyword evidence="1" id="KW-1133">Transmembrane helix</keyword>
<name>A0ABT8BB60_9HYPH</name>
<proteinExistence type="predicted"/>
<feature type="transmembrane region" description="Helical" evidence="1">
    <location>
        <begin position="12"/>
        <end position="33"/>
    </location>
</feature>
<evidence type="ECO:0000313" key="2">
    <source>
        <dbReference type="EMBL" id="MDN3589264.1"/>
    </source>
</evidence>
<evidence type="ECO:0000313" key="3">
    <source>
        <dbReference type="Proteomes" id="UP001224644"/>
    </source>
</evidence>
<dbReference type="PANTHER" id="PTHR34219:SF3">
    <property type="entry name" value="BLL7967 PROTEIN"/>
    <property type="match status" value="1"/>
</dbReference>
<gene>
    <name evidence="2" type="ORF">QWZ12_01430</name>
</gene>
<feature type="transmembrane region" description="Helical" evidence="1">
    <location>
        <begin position="142"/>
        <end position="166"/>
    </location>
</feature>
<dbReference type="EMBL" id="JAUFPX010000002">
    <property type="protein sequence ID" value="MDN3589264.1"/>
    <property type="molecule type" value="Genomic_DNA"/>
</dbReference>
<evidence type="ECO:0000256" key="1">
    <source>
        <dbReference type="SAM" id="Phobius"/>
    </source>
</evidence>
<feature type="transmembrane region" description="Helical" evidence="1">
    <location>
        <begin position="331"/>
        <end position="360"/>
    </location>
</feature>
<keyword evidence="3" id="KW-1185">Reference proteome</keyword>
<dbReference type="RefSeq" id="WP_238223551.1">
    <property type="nucleotide sequence ID" value="NZ_BPQD01000007.1"/>
</dbReference>